<organism evidence="2 3">
    <name type="scientific">Acinetobacter nosocomialis</name>
    <dbReference type="NCBI Taxonomy" id="106654"/>
    <lineage>
        <taxon>Bacteria</taxon>
        <taxon>Pseudomonadati</taxon>
        <taxon>Pseudomonadota</taxon>
        <taxon>Gammaproteobacteria</taxon>
        <taxon>Moraxellales</taxon>
        <taxon>Moraxellaceae</taxon>
        <taxon>Acinetobacter</taxon>
        <taxon>Acinetobacter calcoaceticus/baumannii complex</taxon>
    </lineage>
</organism>
<dbReference type="SUPFAM" id="SSF53098">
    <property type="entry name" value="Ribonuclease H-like"/>
    <property type="match status" value="1"/>
</dbReference>
<gene>
    <name evidence="2" type="ORF">AE32_01291</name>
</gene>
<dbReference type="RefSeq" id="WP_031952459.1">
    <property type="nucleotide sequence ID" value="NZ_JAHKRV010000025.1"/>
</dbReference>
<evidence type="ECO:0000313" key="3">
    <source>
        <dbReference type="Proteomes" id="UP000027208"/>
    </source>
</evidence>
<dbReference type="Gene3D" id="3.30.420.10">
    <property type="entry name" value="Ribonuclease H-like superfamily/Ribonuclease H"/>
    <property type="match status" value="1"/>
</dbReference>
<proteinExistence type="predicted"/>
<dbReference type="InterPro" id="IPR001584">
    <property type="entry name" value="Integrase_cat-core"/>
</dbReference>
<dbReference type="PROSITE" id="PS50994">
    <property type="entry name" value="INTEGRASE"/>
    <property type="match status" value="1"/>
</dbReference>
<dbReference type="InterPro" id="IPR012337">
    <property type="entry name" value="RNaseH-like_sf"/>
</dbReference>
<dbReference type="EMBL" id="JMUI01000003">
    <property type="protein sequence ID" value="KDM57180.1"/>
    <property type="molecule type" value="Genomic_DNA"/>
</dbReference>
<dbReference type="GO" id="GO:0003676">
    <property type="term" value="F:nucleic acid binding"/>
    <property type="evidence" value="ECO:0007669"/>
    <property type="project" value="InterPro"/>
</dbReference>
<dbReference type="PANTHER" id="PTHR35004">
    <property type="entry name" value="TRANSPOSASE RV3428C-RELATED"/>
    <property type="match status" value="1"/>
</dbReference>
<dbReference type="GO" id="GO:0015074">
    <property type="term" value="P:DNA integration"/>
    <property type="evidence" value="ECO:0007669"/>
    <property type="project" value="InterPro"/>
</dbReference>
<comment type="caution">
    <text evidence="2">The sequence shown here is derived from an EMBL/GenBank/DDBJ whole genome shotgun (WGS) entry which is preliminary data.</text>
</comment>
<sequence>MSNPNLAKIDYLREVAAKLTNAGFGEKAEIVKTACEYLCISNAQLYRELEAVGYKSGRKQRSDKGKSIVSVETAELVGGMVISAMSKTGKKRMPINLALEVAQDSGKAPKVSAATISRVMKQNMCHPSQLVTPTAHQQQRSLHPNHVWEADASICVVFYLNKKSGMHVMDEREFYKNKPANLKKIEKDRVIRYVITDHTSGWIYFEYVWGAESSENLTNVFLNAIQKRSNQEPMHGVPFIFYVDKGSANTSGLFRNLLERLNVEFIAHATHNSRAKGQVEQANNLIETQFESLLSFKTVDSIAELNAFATQWRVMFNETKVHSRTKRTRNQVWQMIRPEQLRIAPPIELCRELVSTLPVSRTVKGDLTIQHTIKGYGEQFYSVRHIDGIYVGAKVDVVVNPYRAPDIDILMTNEHGEQVIHTVQPDQYDIFGQLAESPAIGEEIHAMPDSKIDQSRKRIMKQAYNAETQAEVDKAIKKRTPAYQGQIDPTAHITKHEVPEYLPRAGEQMQTEISRRQVAPVNLIQAAKQIRGLVGDLWTPECMSALKKSFPNGEVPQDVISEIAEGIKAATQKPKLRVVGE</sequence>
<reference evidence="2 3" key="1">
    <citation type="submission" date="2014-04" db="EMBL/GenBank/DDBJ databases">
        <title>The Genome Sequence of Acinetobacter baumanii BIDMC 57.</title>
        <authorList>
            <consortium name="The Broad Institute Genomics Platform"/>
            <consortium name="The Broad Institute Genome Sequencing Center for Infectious Disease"/>
            <person name="Murphy C."/>
            <person name="Cosimi L."/>
            <person name="Cerqueira G."/>
            <person name="Feldgarden M."/>
            <person name="Earl A."/>
            <person name="Spencer M.D."/>
            <person name="Fodor A."/>
            <person name="Sautter R.L."/>
            <person name="Hung D."/>
            <person name="Onderdonk A.B."/>
            <person name="Ernst C."/>
            <person name="Delaney M."/>
            <person name="DuBois A."/>
            <person name="Young S.K."/>
            <person name="Zeng Q."/>
            <person name="Gargeya S."/>
            <person name="Abouelleil A."/>
            <person name="Alvarado L."/>
            <person name="Chapman S.B."/>
            <person name="Gainer-Dewar J."/>
            <person name="Goldberg J."/>
            <person name="Griggs A."/>
            <person name="Gujja S."/>
            <person name="Hansen M."/>
            <person name="Howarth C."/>
            <person name="Imamovic A."/>
            <person name="Larimer J."/>
            <person name="Pearson M."/>
            <person name="Poon T.W."/>
            <person name="Priest M."/>
            <person name="Roberts A."/>
            <person name="Saif S."/>
            <person name="Shea T."/>
            <person name="Sykes S."/>
            <person name="Wortman J."/>
            <person name="Nusbaum C."/>
            <person name="Birren B."/>
        </authorList>
    </citation>
    <scope>NUCLEOTIDE SEQUENCE [LARGE SCALE GENOMIC DNA]</scope>
    <source>
        <strain evidence="2 3">BIDMC 57</strain>
    </source>
</reference>
<dbReference type="InterPro" id="IPR036397">
    <property type="entry name" value="RNaseH_sf"/>
</dbReference>
<dbReference type="AlphaFoldDB" id="A0A836MKF0"/>
<name>A0A836MKF0_ACINO</name>
<evidence type="ECO:0000313" key="2">
    <source>
        <dbReference type="EMBL" id="KDM57180.1"/>
    </source>
</evidence>
<evidence type="ECO:0000259" key="1">
    <source>
        <dbReference type="PROSITE" id="PS50994"/>
    </source>
</evidence>
<protein>
    <recommendedName>
        <fullName evidence="1">Integrase catalytic domain-containing protein</fullName>
    </recommendedName>
</protein>
<accession>A0A836MKF0</accession>
<dbReference type="Proteomes" id="UP000027208">
    <property type="component" value="Unassembled WGS sequence"/>
</dbReference>
<feature type="domain" description="Integrase catalytic" evidence="1">
    <location>
        <begin position="140"/>
        <end position="337"/>
    </location>
</feature>
<dbReference type="PANTHER" id="PTHR35004:SF7">
    <property type="entry name" value="INTEGRASE PROTEIN"/>
    <property type="match status" value="1"/>
</dbReference>